<dbReference type="NCBIfam" id="TIGR01782">
    <property type="entry name" value="TonB-Xanth-Caul"/>
    <property type="match status" value="1"/>
</dbReference>
<dbReference type="Gene3D" id="2.170.130.10">
    <property type="entry name" value="TonB-dependent receptor, plug domain"/>
    <property type="match status" value="1"/>
</dbReference>
<evidence type="ECO:0000256" key="6">
    <source>
        <dbReference type="SAM" id="SignalP"/>
    </source>
</evidence>
<dbReference type="GO" id="GO:0009279">
    <property type="term" value="C:cell outer membrane"/>
    <property type="evidence" value="ECO:0007669"/>
    <property type="project" value="UniProtKB-SubCell"/>
</dbReference>
<feature type="domain" description="TonB-dependent receptor-like beta-barrel" evidence="7">
    <location>
        <begin position="413"/>
        <end position="856"/>
    </location>
</feature>
<feature type="signal peptide" evidence="6">
    <location>
        <begin position="1"/>
        <end position="33"/>
    </location>
</feature>
<sequence length="891" mass="96531">MKRNLKPSGVTRLTPIAAAVGLMVLGASFAAQAQEAVQPDSSVVVVTGVRAALAQSLNQKRNSDSLVEVVTAEDVGKMPDKSVADSLQRIPGVSVATAGGSEGGFGDNDRVSLKGTPSNLTLTTLNGHTVSSGDWYISNITGGGRSVSYTMFPSELIGRVTVHKSSQADLIEGGAAGNVNIETRKPLSFKKNLTLMGSIEGAYTESSKKTDAQISGLINWKNETNDLGILLQVFNEKRTLRRQGQEFLWWEKVDKGAAAAWIAADPSVEGKYLSFLTGSSLFEQKRQRKGGSLDVEYKVSNDLSFNVNGFYTRLDADNVNTNFMLAPYQVLSNNWTNVGGAIPSSYTVKGNTITSIAFPSKCPVADCSAMGASVQDIIARPGSYSDSKFVDFNFKYRASADLRFTGQVGTTRGTGHARDYAYEAWLAYAGNSLTMHGIDAPATVVVDNATTFNPRTGADFFSGWASDTTTRDKENYGQADGAYSTTWEAVPTIRFGVRTAKHDRSLTWLDGAVAPAAGLLANAPKGLTNYPTSPLSNVLQNGWTFSGPSMKEWGDKYVTFNKHAYQSEFQITEKANAAYVMGDLNFANVQGNFGVRYVNTKIDVANASPNDVWKPTLSSNTYNNFLPSVNLRTDLAKNVVLRGAASRTMARPDFGALGALSLNDLTMSGSGGNPNLKPIMSNNVDAGVEWYFMPKSLIAVNLYQMKLASYVTYGSSVAQFYNQTLRRVTDYNMSAAINTKARVRGVELQYTQDLSNGFGFSANYTYADGKETEAAPKSACAEDGNCDMVGTSKNSYNLSGFFENAKWSARLNYSFRSSFLNGLDRKSAIYQDDVGTVSASINYNINEFLTLSLEGKDLNDPLLKSYASTKDQPRAFYKNGRQVFFGLRGKM</sequence>
<dbReference type="Proteomes" id="UP000468717">
    <property type="component" value="Unassembled WGS sequence"/>
</dbReference>
<keyword evidence="5" id="KW-0798">TonB box</keyword>
<evidence type="ECO:0000256" key="1">
    <source>
        <dbReference type="ARBA" id="ARBA00004442"/>
    </source>
</evidence>
<name>A0A6I1IHI7_9BURK</name>
<dbReference type="Gene3D" id="2.40.170.20">
    <property type="entry name" value="TonB-dependent receptor, beta-barrel domain"/>
    <property type="match status" value="1"/>
</dbReference>
<dbReference type="InterPro" id="IPR037066">
    <property type="entry name" value="Plug_dom_sf"/>
</dbReference>
<evidence type="ECO:0000259" key="8">
    <source>
        <dbReference type="Pfam" id="PF07715"/>
    </source>
</evidence>
<comment type="similarity">
    <text evidence="2 5">Belongs to the TonB-dependent receptor family.</text>
</comment>
<evidence type="ECO:0000313" key="9">
    <source>
        <dbReference type="EMBL" id="KAB8063661.1"/>
    </source>
</evidence>
<evidence type="ECO:0000256" key="3">
    <source>
        <dbReference type="ARBA" id="ARBA00023136"/>
    </source>
</evidence>
<dbReference type="EMBL" id="WFLI01000020">
    <property type="protein sequence ID" value="KAB8063661.1"/>
    <property type="molecule type" value="Genomic_DNA"/>
</dbReference>
<keyword evidence="3 5" id="KW-0472">Membrane</keyword>
<dbReference type="InterPro" id="IPR010104">
    <property type="entry name" value="TonB_rcpt_bac"/>
</dbReference>
<keyword evidence="10" id="KW-1185">Reference proteome</keyword>
<dbReference type="InterPro" id="IPR000531">
    <property type="entry name" value="Beta-barrel_TonB"/>
</dbReference>
<dbReference type="Pfam" id="PF07715">
    <property type="entry name" value="Plug"/>
    <property type="match status" value="1"/>
</dbReference>
<keyword evidence="4" id="KW-0998">Cell outer membrane</keyword>
<accession>A0A6I1IHI7</accession>
<proteinExistence type="inferred from homology"/>
<protein>
    <submittedName>
        <fullName evidence="9">TonB-dependent receptor</fullName>
    </submittedName>
</protein>
<dbReference type="AlphaFoldDB" id="A0A6I1IHI7"/>
<evidence type="ECO:0000259" key="7">
    <source>
        <dbReference type="Pfam" id="PF00593"/>
    </source>
</evidence>
<organism evidence="9 10">
    <name type="scientific">Janthinobacterium violaceinigrum</name>
    <dbReference type="NCBI Taxonomy" id="2654252"/>
    <lineage>
        <taxon>Bacteria</taxon>
        <taxon>Pseudomonadati</taxon>
        <taxon>Pseudomonadota</taxon>
        <taxon>Betaproteobacteria</taxon>
        <taxon>Burkholderiales</taxon>
        <taxon>Oxalobacteraceae</taxon>
        <taxon>Janthinobacterium</taxon>
    </lineage>
</organism>
<dbReference type="InterPro" id="IPR036942">
    <property type="entry name" value="Beta-barrel_TonB_sf"/>
</dbReference>
<dbReference type="PANTHER" id="PTHR40980">
    <property type="entry name" value="PLUG DOMAIN-CONTAINING PROTEIN"/>
    <property type="match status" value="1"/>
</dbReference>
<comment type="subcellular location">
    <subcellularLocation>
        <location evidence="1 5">Cell outer membrane</location>
    </subcellularLocation>
</comment>
<reference evidence="9 10" key="1">
    <citation type="submission" date="2019-10" db="EMBL/GenBank/DDBJ databases">
        <title>Three novel species isolated from a subtropical stream in China.</title>
        <authorList>
            <person name="Lu H."/>
        </authorList>
    </citation>
    <scope>NUCLEOTIDE SEQUENCE [LARGE SCALE GENOMIC DNA]</scope>
    <source>
        <strain evidence="9 10">FT13W</strain>
    </source>
</reference>
<keyword evidence="9" id="KW-0675">Receptor</keyword>
<gene>
    <name evidence="9" type="ORF">GCN75_17540</name>
</gene>
<dbReference type="CDD" id="cd01347">
    <property type="entry name" value="ligand_gated_channel"/>
    <property type="match status" value="1"/>
</dbReference>
<keyword evidence="6" id="KW-0732">Signal</keyword>
<comment type="caution">
    <text evidence="9">The sequence shown here is derived from an EMBL/GenBank/DDBJ whole genome shotgun (WGS) entry which is preliminary data.</text>
</comment>
<feature type="chain" id="PRO_5026084607" evidence="6">
    <location>
        <begin position="34"/>
        <end position="891"/>
    </location>
</feature>
<evidence type="ECO:0000313" key="10">
    <source>
        <dbReference type="Proteomes" id="UP000468717"/>
    </source>
</evidence>
<dbReference type="RefSeq" id="WP_152283601.1">
    <property type="nucleotide sequence ID" value="NZ_WFLI01000020.1"/>
</dbReference>
<dbReference type="Pfam" id="PF00593">
    <property type="entry name" value="TonB_dep_Rec_b-barrel"/>
    <property type="match status" value="1"/>
</dbReference>
<dbReference type="PANTHER" id="PTHR40980:SF3">
    <property type="entry name" value="TONB-DEPENDENT RECEPTOR-LIKE BETA-BARREL DOMAIN-CONTAINING PROTEIN"/>
    <property type="match status" value="1"/>
</dbReference>
<evidence type="ECO:0000256" key="5">
    <source>
        <dbReference type="RuleBase" id="RU003357"/>
    </source>
</evidence>
<evidence type="ECO:0000256" key="4">
    <source>
        <dbReference type="ARBA" id="ARBA00023237"/>
    </source>
</evidence>
<dbReference type="SUPFAM" id="SSF56935">
    <property type="entry name" value="Porins"/>
    <property type="match status" value="1"/>
</dbReference>
<feature type="domain" description="TonB-dependent receptor plug" evidence="8">
    <location>
        <begin position="60"/>
        <end position="177"/>
    </location>
</feature>
<evidence type="ECO:0000256" key="2">
    <source>
        <dbReference type="ARBA" id="ARBA00009810"/>
    </source>
</evidence>
<dbReference type="InterPro" id="IPR012910">
    <property type="entry name" value="Plug_dom"/>
</dbReference>